<keyword evidence="5 6" id="KW-0472">Membrane</keyword>
<dbReference type="PANTHER" id="PTHR12677:SF55">
    <property type="entry name" value="UNDECAPRENYL PHOSPHATE TRANSPORTER SAOUHSC_00901-RELATED"/>
    <property type="match status" value="1"/>
</dbReference>
<dbReference type="PANTHER" id="PTHR12677">
    <property type="entry name" value="GOLGI APPARATUS MEMBRANE PROTEIN TVP38-RELATED"/>
    <property type="match status" value="1"/>
</dbReference>
<dbReference type="InterPro" id="IPR015414">
    <property type="entry name" value="TMEM64"/>
</dbReference>
<accession>A0A4R6BVV6</accession>
<dbReference type="AlphaFoldDB" id="A0A4R6BVV6"/>
<reference evidence="8 9" key="1">
    <citation type="submission" date="2019-01" db="EMBL/GenBank/DDBJ databases">
        <title>Draft genome sequences of the type strains of six Macrococcus species.</title>
        <authorList>
            <person name="Mazhar S."/>
            <person name="Altermann E."/>
            <person name="Hill C."/>
            <person name="Mcauliffe O."/>
        </authorList>
    </citation>
    <scope>NUCLEOTIDE SEQUENCE [LARGE SCALE GENOMIC DNA]</scope>
    <source>
        <strain evidence="8 9">CCM4815</strain>
    </source>
</reference>
<feature type="transmembrane region" description="Helical" evidence="6">
    <location>
        <begin position="24"/>
        <end position="50"/>
    </location>
</feature>
<proteinExistence type="inferred from homology"/>
<feature type="transmembrane region" description="Helical" evidence="6">
    <location>
        <begin position="109"/>
        <end position="133"/>
    </location>
</feature>
<organism evidence="8 9">
    <name type="scientific">Macrococcus lamae</name>
    <dbReference type="NCBI Taxonomy" id="198484"/>
    <lineage>
        <taxon>Bacteria</taxon>
        <taxon>Bacillati</taxon>
        <taxon>Bacillota</taxon>
        <taxon>Bacilli</taxon>
        <taxon>Bacillales</taxon>
        <taxon>Staphylococcaceae</taxon>
        <taxon>Macrococcus</taxon>
    </lineage>
</organism>
<evidence type="ECO:0000256" key="6">
    <source>
        <dbReference type="RuleBase" id="RU366058"/>
    </source>
</evidence>
<comment type="similarity">
    <text evidence="6">Belongs to the TVP38/TMEM64 family.</text>
</comment>
<evidence type="ECO:0000313" key="8">
    <source>
        <dbReference type="EMBL" id="TDM12515.1"/>
    </source>
</evidence>
<name>A0A4R6BVV6_9STAP</name>
<dbReference type="Pfam" id="PF09335">
    <property type="entry name" value="VTT_dom"/>
    <property type="match status" value="1"/>
</dbReference>
<feature type="transmembrane region" description="Helical" evidence="6">
    <location>
        <begin position="62"/>
        <end position="82"/>
    </location>
</feature>
<dbReference type="GO" id="GO:0005886">
    <property type="term" value="C:plasma membrane"/>
    <property type="evidence" value="ECO:0007669"/>
    <property type="project" value="UniProtKB-SubCell"/>
</dbReference>
<keyword evidence="3 6" id="KW-0812">Transmembrane</keyword>
<dbReference type="EMBL" id="SCWB01000003">
    <property type="protein sequence ID" value="TDM12515.1"/>
    <property type="molecule type" value="Genomic_DNA"/>
</dbReference>
<evidence type="ECO:0000256" key="2">
    <source>
        <dbReference type="ARBA" id="ARBA00022475"/>
    </source>
</evidence>
<feature type="domain" description="VTT" evidence="7">
    <location>
        <begin position="42"/>
        <end position="160"/>
    </location>
</feature>
<evidence type="ECO:0000256" key="5">
    <source>
        <dbReference type="ARBA" id="ARBA00023136"/>
    </source>
</evidence>
<dbReference type="InterPro" id="IPR032816">
    <property type="entry name" value="VTT_dom"/>
</dbReference>
<protein>
    <recommendedName>
        <fullName evidence="6">TVP38/TMEM64 family membrane protein</fullName>
    </recommendedName>
</protein>
<evidence type="ECO:0000259" key="7">
    <source>
        <dbReference type="Pfam" id="PF09335"/>
    </source>
</evidence>
<gene>
    <name evidence="8" type="ORF">ERX29_02585</name>
</gene>
<dbReference type="OrthoDB" id="1651121at2"/>
<feature type="transmembrane region" description="Helical" evidence="6">
    <location>
        <begin position="140"/>
        <end position="159"/>
    </location>
</feature>
<comment type="caution">
    <text evidence="8">The sequence shown here is derived from an EMBL/GenBank/DDBJ whole genome shotgun (WGS) entry which is preliminary data.</text>
</comment>
<sequence length="201" mass="22873">MTEWFQHYLSEDSIMGWIERFKSFGIIIAFLLPFLEAFLPILPIVVFAVVNSNAYGIIPGFLLTWSGAFTGAYAVFLMVRYFSETGFIKKMTNRPKVNRFINSVNARGVIPLFILLCFPFTPSSIINVVAALSNIRQREYLLAVGVGKAVMLLILSFVGSDIQSFFIYPQKSGLVILLLIFLWWAGKRLEEHFDKKTGKKR</sequence>
<dbReference type="RefSeq" id="WP_133443128.1">
    <property type="nucleotide sequence ID" value="NZ_SCWB01000003.1"/>
</dbReference>
<evidence type="ECO:0000256" key="4">
    <source>
        <dbReference type="ARBA" id="ARBA00022989"/>
    </source>
</evidence>
<dbReference type="Proteomes" id="UP000294802">
    <property type="component" value="Unassembled WGS sequence"/>
</dbReference>
<feature type="transmembrane region" description="Helical" evidence="6">
    <location>
        <begin position="165"/>
        <end position="186"/>
    </location>
</feature>
<keyword evidence="2 6" id="KW-1003">Cell membrane</keyword>
<keyword evidence="4 6" id="KW-1133">Transmembrane helix</keyword>
<evidence type="ECO:0000256" key="1">
    <source>
        <dbReference type="ARBA" id="ARBA00004651"/>
    </source>
</evidence>
<evidence type="ECO:0000313" key="9">
    <source>
        <dbReference type="Proteomes" id="UP000294802"/>
    </source>
</evidence>
<keyword evidence="9" id="KW-1185">Reference proteome</keyword>
<comment type="subcellular location">
    <subcellularLocation>
        <location evidence="1 6">Cell membrane</location>
        <topology evidence="1 6">Multi-pass membrane protein</topology>
    </subcellularLocation>
</comment>
<evidence type="ECO:0000256" key="3">
    <source>
        <dbReference type="ARBA" id="ARBA00022692"/>
    </source>
</evidence>